<dbReference type="HAMAP" id="MF_01635">
    <property type="entry name" value="UbiA"/>
    <property type="match status" value="1"/>
</dbReference>
<feature type="transmembrane region" description="Helical" evidence="9">
    <location>
        <begin position="32"/>
        <end position="49"/>
    </location>
</feature>
<dbReference type="GO" id="GO:0008412">
    <property type="term" value="F:4-hydroxybenzoate polyprenyltransferase activity"/>
    <property type="evidence" value="ECO:0007669"/>
    <property type="project" value="UniProtKB-UniRule"/>
</dbReference>
<evidence type="ECO:0000256" key="6">
    <source>
        <dbReference type="ARBA" id="ARBA00022692"/>
    </source>
</evidence>
<feature type="transmembrane region" description="Helical" evidence="9">
    <location>
        <begin position="279"/>
        <end position="300"/>
    </location>
</feature>
<dbReference type="Gene3D" id="1.10.357.140">
    <property type="entry name" value="UbiA prenyltransferase"/>
    <property type="match status" value="1"/>
</dbReference>
<feature type="transmembrane region" description="Helical" evidence="9">
    <location>
        <begin position="154"/>
        <end position="174"/>
    </location>
</feature>
<keyword evidence="9" id="KW-1003">Cell membrane</keyword>
<comment type="catalytic activity">
    <reaction evidence="9">
        <text>all-trans-nonaprenyl diphosphate + 4-hydroxybenzoate = 4-hydroxy-3-(all-trans-nonaprenyl)benzoate + diphosphate</text>
        <dbReference type="Rhea" id="RHEA:17709"/>
        <dbReference type="ChEBI" id="CHEBI:17879"/>
        <dbReference type="ChEBI" id="CHEBI:33019"/>
        <dbReference type="ChEBI" id="CHEBI:58391"/>
        <dbReference type="ChEBI" id="CHEBI:84502"/>
        <dbReference type="EC" id="2.5.1.39"/>
    </reaction>
</comment>
<feature type="transmembrane region" description="Helical" evidence="9">
    <location>
        <begin position="127"/>
        <end position="145"/>
    </location>
</feature>
<comment type="similarity">
    <text evidence="3 9">Belongs to the UbiA prenyltransferase family.</text>
</comment>
<dbReference type="FunFam" id="1.10.357.140:FF:000008">
    <property type="entry name" value="4-hydroxybenzoate octaprenyltransferase"/>
    <property type="match status" value="1"/>
</dbReference>
<dbReference type="InterPro" id="IPR030470">
    <property type="entry name" value="UbiA_prenylTrfase_CS"/>
</dbReference>
<dbReference type="RefSeq" id="WP_036535376.1">
    <property type="nucleotide sequence ID" value="NZ_JJML01000044.1"/>
</dbReference>
<dbReference type="CDD" id="cd13959">
    <property type="entry name" value="PT_UbiA_COQ2"/>
    <property type="match status" value="1"/>
</dbReference>
<evidence type="ECO:0000256" key="9">
    <source>
        <dbReference type="HAMAP-Rule" id="MF_01635"/>
    </source>
</evidence>
<dbReference type="PROSITE" id="PS00943">
    <property type="entry name" value="UBIA"/>
    <property type="match status" value="1"/>
</dbReference>
<reference evidence="10 11" key="1">
    <citation type="journal article" date="2014" name="Mol. Ecol.">
        <title>Evolution of Synechococcus.</title>
        <authorList>
            <person name="Dvorak P."/>
            <person name="Casamatta D."/>
            <person name="Hasler P."/>
            <person name="Poulickova A."/>
            <person name="Ondrej V."/>
            <person name="Sanges R."/>
        </authorList>
    </citation>
    <scope>NUCLEOTIDE SEQUENCE [LARGE SCALE GENOMIC DNA]</scope>
    <source>
        <strain evidence="10 11">CAUP A 1101</strain>
    </source>
</reference>
<dbReference type="AlphaFoldDB" id="A0A098TIV6"/>
<dbReference type="Proteomes" id="UP000030170">
    <property type="component" value="Unassembled WGS sequence"/>
</dbReference>
<dbReference type="InterPro" id="IPR000537">
    <property type="entry name" value="UbiA_prenyltransferase"/>
</dbReference>
<feature type="transmembrane region" description="Helical" evidence="9">
    <location>
        <begin position="97"/>
        <end position="121"/>
    </location>
</feature>
<gene>
    <name evidence="10" type="primary">ubiA</name>
    <name evidence="9" type="synonym">plqA</name>
    <name evidence="10" type="ORF">DO97_14270</name>
</gene>
<dbReference type="NCBIfam" id="NF009514">
    <property type="entry name" value="PRK12873.1"/>
    <property type="match status" value="1"/>
</dbReference>
<feature type="transmembrane region" description="Helical" evidence="9">
    <location>
        <begin position="55"/>
        <end position="76"/>
    </location>
</feature>
<evidence type="ECO:0000256" key="8">
    <source>
        <dbReference type="ARBA" id="ARBA00023136"/>
    </source>
</evidence>
<sequence length="301" mass="33269">MPATSELNPPKPEPTWLTILRLLRWDKPTGRLILMIPALWAVVLATRGLPPLPLVIVIVLGTLTTSAAGCVVNDLWDRNIDPQVRRTRHRPLASRALSIQVGIGVALAAFICAALLAFYLNPWTNPLSFWLCVAAVPVIIGYPLAKRVFPLPQLVLAIAWGFAVLISWSAAIARLEPATWLLWAATILWTLGFDTVYAMSDRDDDRRLGIRSSALFFGRYAAAAVALFFCGTALLLAGLGMTLHLHLGFWLALAIAGVTWLWQSWHLQRRHLPAQTYAAIFRQNVWIGFVILLGMITGLLL</sequence>
<dbReference type="Gene3D" id="1.20.120.1780">
    <property type="entry name" value="UbiA prenyltransferase"/>
    <property type="match status" value="1"/>
</dbReference>
<dbReference type="PANTHER" id="PTHR11048:SF28">
    <property type="entry name" value="4-HYDROXYBENZOATE POLYPRENYLTRANSFERASE, MITOCHONDRIAL"/>
    <property type="match status" value="1"/>
</dbReference>
<evidence type="ECO:0000256" key="1">
    <source>
        <dbReference type="ARBA" id="ARBA00001946"/>
    </source>
</evidence>
<dbReference type="FunFam" id="1.20.120.1780:FF:000001">
    <property type="entry name" value="4-hydroxybenzoate octaprenyltransferase"/>
    <property type="match status" value="1"/>
</dbReference>
<comment type="subcellular location">
    <subcellularLocation>
        <location evidence="9">Cell inner membrane</location>
        <topology evidence="9">Multi-pass membrane protein</topology>
    </subcellularLocation>
    <subcellularLocation>
        <location evidence="2">Membrane</location>
        <topology evidence="2">Multi-pass membrane protein</topology>
    </subcellularLocation>
</comment>
<dbReference type="InterPro" id="IPR039653">
    <property type="entry name" value="Prenyltransferase"/>
</dbReference>
<keyword evidence="8 9" id="KW-0472">Membrane</keyword>
<evidence type="ECO:0000313" key="11">
    <source>
        <dbReference type="Proteomes" id="UP000030170"/>
    </source>
</evidence>
<feature type="transmembrane region" description="Helical" evidence="9">
    <location>
        <begin position="220"/>
        <end position="241"/>
    </location>
</feature>
<feature type="transmembrane region" description="Helical" evidence="9">
    <location>
        <begin position="180"/>
        <end position="199"/>
    </location>
</feature>
<dbReference type="NCBIfam" id="TIGR01474">
    <property type="entry name" value="ubiA_proteo"/>
    <property type="match status" value="1"/>
</dbReference>
<keyword evidence="11" id="KW-1185">Reference proteome</keyword>
<dbReference type="EC" id="2.5.1.39" evidence="9"/>
<dbReference type="PANTHER" id="PTHR11048">
    <property type="entry name" value="PRENYLTRANSFERASES"/>
    <property type="match status" value="1"/>
</dbReference>
<comment type="caution">
    <text evidence="10">The sequence shown here is derived from an EMBL/GenBank/DDBJ whole genome shotgun (WGS) entry which is preliminary data.</text>
</comment>
<evidence type="ECO:0000256" key="2">
    <source>
        <dbReference type="ARBA" id="ARBA00004141"/>
    </source>
</evidence>
<keyword evidence="9" id="KW-0460">Magnesium</keyword>
<dbReference type="STRING" id="1497020.DO97_14270"/>
<evidence type="ECO:0000313" key="10">
    <source>
        <dbReference type="EMBL" id="KGF71922.1"/>
    </source>
</evidence>
<evidence type="ECO:0000256" key="4">
    <source>
        <dbReference type="ARBA" id="ARBA00022519"/>
    </source>
</evidence>
<name>A0A098TIV6_9CYAN</name>
<evidence type="ECO:0000256" key="7">
    <source>
        <dbReference type="ARBA" id="ARBA00022989"/>
    </source>
</evidence>
<evidence type="ECO:0000256" key="5">
    <source>
        <dbReference type="ARBA" id="ARBA00022679"/>
    </source>
</evidence>
<accession>A0A098TIV6</accession>
<comment type="cofactor">
    <cofactor evidence="1 9">
        <name>Mg(2+)</name>
        <dbReference type="ChEBI" id="CHEBI:18420"/>
    </cofactor>
</comment>
<comment type="function">
    <text evidence="9">Catalyzes the prenylation of para-hydroxybenzoate (PHB) with an all-trans polyprenyl group. Mediates the second step in the final reaction sequence of plastoquinone-9 (PQ-9) biosynthesis, which is the condensation of the polyisoprenoid side chain with PHB, generating the first membrane-bound Q intermediate 4-hydroxy-3-solanesylbenzoate.</text>
</comment>
<dbReference type="InterPro" id="IPR006370">
    <property type="entry name" value="HB_polyprenyltransferase-like"/>
</dbReference>
<dbReference type="Pfam" id="PF01040">
    <property type="entry name" value="UbiA"/>
    <property type="match status" value="1"/>
</dbReference>
<feature type="transmembrane region" description="Helical" evidence="9">
    <location>
        <begin position="247"/>
        <end position="267"/>
    </location>
</feature>
<dbReference type="EMBL" id="JJML01000044">
    <property type="protein sequence ID" value="KGF71922.1"/>
    <property type="molecule type" value="Genomic_DNA"/>
</dbReference>
<dbReference type="OrthoDB" id="9782418at2"/>
<evidence type="ECO:0000256" key="3">
    <source>
        <dbReference type="ARBA" id="ARBA00005985"/>
    </source>
</evidence>
<keyword evidence="4 9" id="KW-0997">Cell inner membrane</keyword>
<organism evidence="10 11">
    <name type="scientific">Neosynechococcus sphagnicola sy1</name>
    <dbReference type="NCBI Taxonomy" id="1497020"/>
    <lineage>
        <taxon>Bacteria</taxon>
        <taxon>Bacillati</taxon>
        <taxon>Cyanobacteriota</taxon>
        <taxon>Cyanophyceae</taxon>
        <taxon>Neosynechococcales</taxon>
        <taxon>Neosynechococcaceae</taxon>
        <taxon>Neosynechococcus</taxon>
    </lineage>
</organism>
<dbReference type="InterPro" id="IPR044878">
    <property type="entry name" value="UbiA_sf"/>
</dbReference>
<keyword evidence="7 9" id="KW-1133">Transmembrane helix</keyword>
<proteinExistence type="inferred from homology"/>
<dbReference type="GO" id="GO:0005886">
    <property type="term" value="C:plasma membrane"/>
    <property type="evidence" value="ECO:0007669"/>
    <property type="project" value="UniProtKB-SubCell"/>
</dbReference>
<keyword evidence="6 9" id="KW-0812">Transmembrane</keyword>
<dbReference type="GO" id="GO:0006744">
    <property type="term" value="P:ubiquinone biosynthetic process"/>
    <property type="evidence" value="ECO:0007669"/>
    <property type="project" value="UniProtKB-UniRule"/>
</dbReference>
<keyword evidence="5 9" id="KW-0808">Transferase</keyword>
<protein>
    <recommendedName>
        <fullName evidence="9">4-hydroxybenzoate solanesyltransferase</fullName>
        <ecNumber evidence="9">2.5.1.39</ecNumber>
    </recommendedName>
    <alternativeName>
        <fullName evidence="9">4-HB polyprenyltransferase</fullName>
    </alternativeName>
</protein>